<dbReference type="PANTHER" id="PTHR30023:SF0">
    <property type="entry name" value="PENICILLIN-SENSITIVE CARBOXYPEPTIDASE A"/>
    <property type="match status" value="1"/>
</dbReference>
<protein>
    <submittedName>
        <fullName evidence="4">D-alanyl-D-alanine carboxypeptidase/D-alanyl-D-alanine-endopeptidase</fullName>
        <ecNumber evidence="4">3.4.16.4</ecNumber>
    </submittedName>
</protein>
<dbReference type="EC" id="3.4.16.4" evidence="4"/>
<evidence type="ECO:0000313" key="5">
    <source>
        <dbReference type="Proteomes" id="UP000657385"/>
    </source>
</evidence>
<dbReference type="EMBL" id="JADPRT010000006">
    <property type="protein sequence ID" value="MBF9069742.1"/>
    <property type="molecule type" value="Genomic_DNA"/>
</dbReference>
<dbReference type="SUPFAM" id="SSF56601">
    <property type="entry name" value="beta-lactamase/transpeptidase-like"/>
    <property type="match status" value="1"/>
</dbReference>
<accession>A0A931B5E7</accession>
<evidence type="ECO:0000256" key="1">
    <source>
        <dbReference type="ARBA" id="ARBA00006096"/>
    </source>
</evidence>
<dbReference type="RefSeq" id="WP_196194901.1">
    <property type="nucleotide sequence ID" value="NZ_JADPRT010000006.1"/>
</dbReference>
<comment type="similarity">
    <text evidence="1">Belongs to the peptidase S13 family.</text>
</comment>
<dbReference type="InterPro" id="IPR012338">
    <property type="entry name" value="Beta-lactam/transpept-like"/>
</dbReference>
<evidence type="ECO:0000256" key="2">
    <source>
        <dbReference type="ARBA" id="ARBA00022801"/>
    </source>
</evidence>
<feature type="chain" id="PRO_5036999477" evidence="3">
    <location>
        <begin position="41"/>
        <end position="423"/>
    </location>
</feature>
<dbReference type="InterPro" id="IPR000667">
    <property type="entry name" value="Peptidase_S13"/>
</dbReference>
<sequence>MLSRPALPRPVLPRHALRRACVTAIAALSALAVGTTTATAAGATLSPQDQAMARDLSHRFPGALGAVAGGVVVDVASGQVVWSRNAGEALRPASTSKLATALAALTVLGTRHTESTRVVLSGRTVYLVGGGDQHLTSADLDALAATTASALKARHLTGVTLRVDDSLFPAPALSPGWPSGYYPSEVAPVRALAVVGERVMDTALEAGNIFAAGLRGHGVTTTGAAHATAPRGAVTLAAHTSPSLASEIEYMLKESDNDNAEGFARLTALAEGLPADWQGATRAVRTAMARYGVPLGGVVMYDASGLSQDDRMTPQALTKLASLAVDARYNSELWPIRWGLPVAGVDGTLGPAYGRFTSWPTDCAKGRVDAKTGSLYNAIALAGITRGKDGRWKAFSFVENDEPNLTAARNAEDALAATVEGCM</sequence>
<comment type="caution">
    <text evidence="4">The sequence shown here is derived from an EMBL/GenBank/DDBJ whole genome shotgun (WGS) entry which is preliminary data.</text>
</comment>
<keyword evidence="2 4" id="KW-0378">Hydrolase</keyword>
<dbReference type="GO" id="GO:0006508">
    <property type="term" value="P:proteolysis"/>
    <property type="evidence" value="ECO:0007669"/>
    <property type="project" value="InterPro"/>
</dbReference>
<dbReference type="PRINTS" id="PR00922">
    <property type="entry name" value="DADACBPTASE3"/>
</dbReference>
<dbReference type="PANTHER" id="PTHR30023">
    <property type="entry name" value="D-ALANYL-D-ALANINE CARBOXYPEPTIDASE"/>
    <property type="match status" value="1"/>
</dbReference>
<dbReference type="NCBIfam" id="TIGR00666">
    <property type="entry name" value="PBP4"/>
    <property type="match status" value="1"/>
</dbReference>
<dbReference type="Pfam" id="PF02113">
    <property type="entry name" value="Peptidase_S13"/>
    <property type="match status" value="2"/>
</dbReference>
<evidence type="ECO:0000313" key="4">
    <source>
        <dbReference type="EMBL" id="MBF9069742.1"/>
    </source>
</evidence>
<proteinExistence type="inferred from homology"/>
<reference evidence="4" key="1">
    <citation type="submission" date="2020-11" db="EMBL/GenBank/DDBJ databases">
        <title>Isolation and identification of active actinomycetes.</title>
        <authorList>
            <person name="Yu B."/>
        </authorList>
    </citation>
    <scope>NUCLEOTIDE SEQUENCE</scope>
    <source>
        <strain evidence="4">NEAU-YB345</strain>
    </source>
</reference>
<keyword evidence="3" id="KW-0732">Signal</keyword>
<dbReference type="Proteomes" id="UP000657385">
    <property type="component" value="Unassembled WGS sequence"/>
</dbReference>
<keyword evidence="4" id="KW-0121">Carboxypeptidase</keyword>
<keyword evidence="4" id="KW-0645">Protease</keyword>
<keyword evidence="5" id="KW-1185">Reference proteome</keyword>
<gene>
    <name evidence="4" type="primary">dacB</name>
    <name evidence="4" type="ORF">I2501_17080</name>
</gene>
<organism evidence="4 5">
    <name type="scientific">Streptacidiphilus fuscans</name>
    <dbReference type="NCBI Taxonomy" id="2789292"/>
    <lineage>
        <taxon>Bacteria</taxon>
        <taxon>Bacillati</taxon>
        <taxon>Actinomycetota</taxon>
        <taxon>Actinomycetes</taxon>
        <taxon>Kitasatosporales</taxon>
        <taxon>Streptomycetaceae</taxon>
        <taxon>Streptacidiphilus</taxon>
    </lineage>
</organism>
<name>A0A931B5E7_9ACTN</name>
<feature type="signal peptide" evidence="3">
    <location>
        <begin position="1"/>
        <end position="40"/>
    </location>
</feature>
<dbReference type="GO" id="GO:0000270">
    <property type="term" value="P:peptidoglycan metabolic process"/>
    <property type="evidence" value="ECO:0007669"/>
    <property type="project" value="TreeGrafter"/>
</dbReference>
<dbReference type="Gene3D" id="3.40.710.10">
    <property type="entry name" value="DD-peptidase/beta-lactamase superfamily"/>
    <property type="match status" value="2"/>
</dbReference>
<dbReference type="AlphaFoldDB" id="A0A931B5E7"/>
<evidence type="ECO:0000256" key="3">
    <source>
        <dbReference type="SAM" id="SignalP"/>
    </source>
</evidence>
<dbReference type="GO" id="GO:0009002">
    <property type="term" value="F:serine-type D-Ala-D-Ala carboxypeptidase activity"/>
    <property type="evidence" value="ECO:0007669"/>
    <property type="project" value="UniProtKB-EC"/>
</dbReference>